<dbReference type="PANTHER" id="PTHR34309">
    <property type="entry name" value="SLR1406 PROTEIN"/>
    <property type="match status" value="1"/>
</dbReference>
<reference evidence="2 3" key="1">
    <citation type="journal article" date="2012" name="J. Bacteriol.">
        <title>Draft genome sequence of the cyanide-utilizing bacterium Pseudomonas fluorescens strain NCIMB 11764.</title>
        <authorList>
            <person name="Vilo C.A."/>
            <person name="Benedik M.J."/>
            <person name="Kunz D.A."/>
            <person name="Dong Q."/>
        </authorList>
    </citation>
    <scope>NUCLEOTIDE SEQUENCE [LARGE SCALE GENOMIC DNA]</scope>
    <source>
        <strain evidence="2 3">NCIMB 11764</strain>
    </source>
</reference>
<dbReference type="InterPro" id="IPR052517">
    <property type="entry name" value="GlcG_carb_metab_protein"/>
</dbReference>
<dbReference type="Proteomes" id="UP000017175">
    <property type="component" value="Chromosome"/>
</dbReference>
<dbReference type="Pfam" id="PF03928">
    <property type="entry name" value="HbpS-like"/>
    <property type="match status" value="1"/>
</dbReference>
<feature type="signal peptide" evidence="1">
    <location>
        <begin position="1"/>
        <end position="22"/>
    </location>
</feature>
<dbReference type="Gene3D" id="3.30.450.150">
    <property type="entry name" value="Haem-degrading domain"/>
    <property type="match status" value="1"/>
</dbReference>
<sequence>MRTSLSTSLLITLAMNSAFVVAAPDQVAQRQDVSLAMANDLLTAALTACHADGRTAVAAVVDRGGNLVAVQRDDNVGPHNTLAAQRKAYTALSTKTSTRVLAERARANPDAENLNTLDELLLLGGGVPLKFDGQVIGAIGVAGAGGAANDEGCAEVAINKVLPAVKN</sequence>
<dbReference type="InterPro" id="IPR038084">
    <property type="entry name" value="PduO/GlcC-like_sf"/>
</dbReference>
<dbReference type="SUPFAM" id="SSF143744">
    <property type="entry name" value="GlcG-like"/>
    <property type="match status" value="1"/>
</dbReference>
<dbReference type="PANTHER" id="PTHR34309:SF10">
    <property type="entry name" value="SLR1406 PROTEIN"/>
    <property type="match status" value="1"/>
</dbReference>
<dbReference type="OrthoDB" id="6464887at2"/>
<feature type="chain" id="PRO_5005468060" evidence="1">
    <location>
        <begin position="23"/>
        <end position="167"/>
    </location>
</feature>
<dbReference type="EMBL" id="CP010945">
    <property type="protein sequence ID" value="AKV10921.1"/>
    <property type="molecule type" value="Genomic_DNA"/>
</dbReference>
<proteinExistence type="predicted"/>
<name>A0A0K1QYU8_PSEFL</name>
<evidence type="ECO:0000313" key="3">
    <source>
        <dbReference type="Proteomes" id="UP000017175"/>
    </source>
</evidence>
<evidence type="ECO:0000313" key="2">
    <source>
        <dbReference type="EMBL" id="AKV10921.1"/>
    </source>
</evidence>
<gene>
    <name evidence="2" type="ORF">B723_21465</name>
</gene>
<organism evidence="2 3">
    <name type="scientific">Pseudomonas fluorescens NCIMB 11764</name>
    <dbReference type="NCBI Taxonomy" id="1221522"/>
    <lineage>
        <taxon>Bacteria</taxon>
        <taxon>Pseudomonadati</taxon>
        <taxon>Pseudomonadota</taxon>
        <taxon>Gammaproteobacteria</taxon>
        <taxon>Pseudomonadales</taxon>
        <taxon>Pseudomonadaceae</taxon>
        <taxon>Pseudomonas</taxon>
    </lineage>
</organism>
<accession>A0A0K1QYU8</accession>
<evidence type="ECO:0000256" key="1">
    <source>
        <dbReference type="SAM" id="SignalP"/>
    </source>
</evidence>
<dbReference type="InterPro" id="IPR005624">
    <property type="entry name" value="PduO/GlcC-like"/>
</dbReference>
<dbReference type="eggNOG" id="COG3193">
    <property type="taxonomic scope" value="Bacteria"/>
</dbReference>
<keyword evidence="1" id="KW-0732">Signal</keyword>
<dbReference type="AlphaFoldDB" id="A0A0K1QYU8"/>
<protein>
    <submittedName>
        <fullName evidence="2">GlcG</fullName>
    </submittedName>
</protein>